<dbReference type="Proteomes" id="UP000696485">
    <property type="component" value="Unassembled WGS sequence"/>
</dbReference>
<feature type="compositionally biased region" description="Acidic residues" evidence="3">
    <location>
        <begin position="843"/>
        <end position="852"/>
    </location>
</feature>
<feature type="domain" description="Protein kinase" evidence="5">
    <location>
        <begin position="480"/>
        <end position="907"/>
    </location>
</feature>
<accession>A0A9P5SEF4</accession>
<feature type="compositionally biased region" description="Low complexity" evidence="3">
    <location>
        <begin position="824"/>
        <end position="839"/>
    </location>
</feature>
<keyword evidence="4" id="KW-1133">Transmembrane helix</keyword>
<dbReference type="AlphaFoldDB" id="A0A9P5SEF4"/>
<reference evidence="6" key="1">
    <citation type="journal article" date="2020" name="Fungal Divers.">
        <title>Resolving the Mortierellaceae phylogeny through synthesis of multi-gene phylogenetics and phylogenomics.</title>
        <authorList>
            <person name="Vandepol N."/>
            <person name="Liber J."/>
            <person name="Desiro A."/>
            <person name="Na H."/>
            <person name="Kennedy M."/>
            <person name="Barry K."/>
            <person name="Grigoriev I.V."/>
            <person name="Miller A.N."/>
            <person name="O'Donnell K."/>
            <person name="Stajich J.E."/>
            <person name="Bonito G."/>
        </authorList>
    </citation>
    <scope>NUCLEOTIDE SEQUENCE</scope>
    <source>
        <strain evidence="6">NVP1</strain>
    </source>
</reference>
<keyword evidence="1" id="KW-0547">Nucleotide-binding</keyword>
<dbReference type="InterPro" id="IPR000719">
    <property type="entry name" value="Prot_kinase_dom"/>
</dbReference>
<feature type="compositionally biased region" description="Low complexity" evidence="3">
    <location>
        <begin position="513"/>
        <end position="523"/>
    </location>
</feature>
<dbReference type="SUPFAM" id="SSF56112">
    <property type="entry name" value="Protein kinase-like (PK-like)"/>
    <property type="match status" value="1"/>
</dbReference>
<dbReference type="InterPro" id="IPR011009">
    <property type="entry name" value="Kinase-like_dom_sf"/>
</dbReference>
<dbReference type="GO" id="GO:0005634">
    <property type="term" value="C:nucleus"/>
    <property type="evidence" value="ECO:0007669"/>
    <property type="project" value="TreeGrafter"/>
</dbReference>
<dbReference type="InterPro" id="IPR050108">
    <property type="entry name" value="CDK"/>
</dbReference>
<feature type="compositionally biased region" description="Low complexity" evidence="3">
    <location>
        <begin position="163"/>
        <end position="181"/>
    </location>
</feature>
<evidence type="ECO:0000313" key="7">
    <source>
        <dbReference type="Proteomes" id="UP000696485"/>
    </source>
</evidence>
<name>A0A9P5SEF4_9FUNG</name>
<keyword evidence="4" id="KW-0812">Transmembrane</keyword>
<feature type="transmembrane region" description="Helical" evidence="4">
    <location>
        <begin position="262"/>
        <end position="279"/>
    </location>
</feature>
<protein>
    <recommendedName>
        <fullName evidence="5">Protein kinase domain-containing protein</fullName>
    </recommendedName>
</protein>
<feature type="region of interest" description="Disordered" evidence="3">
    <location>
        <begin position="157"/>
        <end position="181"/>
    </location>
</feature>
<feature type="region of interest" description="Disordered" evidence="3">
    <location>
        <begin position="35"/>
        <end position="131"/>
    </location>
</feature>
<evidence type="ECO:0000256" key="4">
    <source>
        <dbReference type="SAM" id="Phobius"/>
    </source>
</evidence>
<dbReference type="PANTHER" id="PTHR24056">
    <property type="entry name" value="CELL DIVISION PROTEIN KINASE"/>
    <property type="match status" value="1"/>
</dbReference>
<feature type="region of interest" description="Disordered" evidence="3">
    <location>
        <begin position="818"/>
        <end position="853"/>
    </location>
</feature>
<feature type="compositionally biased region" description="Low complexity" evidence="3">
    <location>
        <begin position="56"/>
        <end position="66"/>
    </location>
</feature>
<evidence type="ECO:0000256" key="3">
    <source>
        <dbReference type="SAM" id="MobiDB-lite"/>
    </source>
</evidence>
<dbReference type="GO" id="GO:0005524">
    <property type="term" value="F:ATP binding"/>
    <property type="evidence" value="ECO:0007669"/>
    <property type="project" value="UniProtKB-KW"/>
</dbReference>
<evidence type="ECO:0000256" key="1">
    <source>
        <dbReference type="ARBA" id="ARBA00022741"/>
    </source>
</evidence>
<dbReference type="PROSITE" id="PS50011">
    <property type="entry name" value="PROTEIN_KINASE_DOM"/>
    <property type="match status" value="1"/>
</dbReference>
<proteinExistence type="predicted"/>
<dbReference type="Gene3D" id="1.10.510.10">
    <property type="entry name" value="Transferase(Phosphotransferase) domain 1"/>
    <property type="match status" value="1"/>
</dbReference>
<feature type="region of interest" description="Disordered" evidence="3">
    <location>
        <begin position="495"/>
        <end position="528"/>
    </location>
</feature>
<gene>
    <name evidence="6" type="ORF">BG006_009411</name>
</gene>
<evidence type="ECO:0000256" key="2">
    <source>
        <dbReference type="ARBA" id="ARBA00022840"/>
    </source>
</evidence>
<keyword evidence="2" id="KW-0067">ATP-binding</keyword>
<feature type="compositionally biased region" description="Low complexity" evidence="3">
    <location>
        <begin position="293"/>
        <end position="313"/>
    </location>
</feature>
<feature type="region of interest" description="Disordered" evidence="3">
    <location>
        <begin position="283"/>
        <end position="320"/>
    </location>
</feature>
<feature type="region of interest" description="Disordered" evidence="3">
    <location>
        <begin position="724"/>
        <end position="746"/>
    </location>
</feature>
<comment type="caution">
    <text evidence="6">The sequence shown here is derived from an EMBL/GenBank/DDBJ whole genome shotgun (WGS) entry which is preliminary data.</text>
</comment>
<keyword evidence="7" id="KW-1185">Reference proteome</keyword>
<feature type="transmembrane region" description="Helical" evidence="4">
    <location>
        <begin position="6"/>
        <end position="25"/>
    </location>
</feature>
<dbReference type="EMBL" id="JAAAUY010000684">
    <property type="protein sequence ID" value="KAF9327254.1"/>
    <property type="molecule type" value="Genomic_DNA"/>
</dbReference>
<evidence type="ECO:0000313" key="6">
    <source>
        <dbReference type="EMBL" id="KAF9327254.1"/>
    </source>
</evidence>
<keyword evidence="4" id="KW-0472">Membrane</keyword>
<sequence>MGAIIGGLLGVAAVIALVALIFVLARRRRRNNEAIDEVGPAGPDDGEIGGAGSAGPSGAFVPGGPSNQSKYTAPAGPGGSIAIPPLVPIGDSPGGPSDSPAAPGGPSNYTGIPAGPSGSVNPPGPSGPKVRADIEVTANNHKRKDSMTTENKPVFGAGHTVHENSSSESVSNGIPSAKRSSSKAKFFMGGGDYKVPARRTPAELSGSEIETCPSGPSGIVPVGSGPNADDVETVEVVSKEVHDHTVSGSTSTSSSKVTNGKLIAGAAGIVLGVGAAAAAQHTSLSSHGDQNGKKTTTTTSTTTSGGTTSTTTSHGKKPIFVGGDKQEVIMDSENNSETNLHLVGHGRNESSTSSGTAMVIGDDGATIMQHSGATSTTSVVMGHSNSSTTRILGSKQQSTTVLTGTTTERIVAGAATAGVAGAVLVGQQTNVVPRPSTTIQKSQITLKLSIIRYERSDASQATPLAKPGTLMFSKVEMIEGAPEIKIPGSAFSHVRDSSKVTGQEEGLPSLVVPGPSGAASSSESEPRERSLRWMKNEFQWKREAGMLQHLRSDLYIAELFTLYSLPTFAEYRFVSVLGPFSCTLETYIKERKGLQPTPSALLANPQGPLTLPELKSLTDSISSAIKWCHDHHVVHLNLSPASIFLQELYSEPDGQGGYRTSVYSSYSNKSIGADNAAVQIEHRWKLWNFNHARFVGEAVDLSMDTTPYTSPEILVASRRFHQKSSKRITQAEGGEHASSTTTTTSVSADGVVTKKTMTTTSSSGSISAQASGEPEKLMAATTMDMWSLGQIVYELHTSQPMFTSDEDALEKLTSALERRGGVDGSSSSSSLGSNTGPASNGADNDEEEDDGDLDHAKAHSKIRRQLQHQIAKIESIPVQGAREVITGLLEMRHERRLDHEEIRTLYLDVQE</sequence>
<evidence type="ECO:0000259" key="5">
    <source>
        <dbReference type="PROSITE" id="PS50011"/>
    </source>
</evidence>
<feature type="compositionally biased region" description="Low complexity" evidence="3">
    <location>
        <begin position="80"/>
        <end position="121"/>
    </location>
</feature>
<dbReference type="GO" id="GO:0004674">
    <property type="term" value="F:protein serine/threonine kinase activity"/>
    <property type="evidence" value="ECO:0007669"/>
    <property type="project" value="TreeGrafter"/>
</dbReference>
<dbReference type="SMART" id="SM00220">
    <property type="entry name" value="S_TKc"/>
    <property type="match status" value="1"/>
</dbReference>
<organism evidence="6 7">
    <name type="scientific">Podila minutissima</name>
    <dbReference type="NCBI Taxonomy" id="64525"/>
    <lineage>
        <taxon>Eukaryota</taxon>
        <taxon>Fungi</taxon>
        <taxon>Fungi incertae sedis</taxon>
        <taxon>Mucoromycota</taxon>
        <taxon>Mortierellomycotina</taxon>
        <taxon>Mortierellomycetes</taxon>
        <taxon>Mortierellales</taxon>
        <taxon>Mortierellaceae</taxon>
        <taxon>Podila</taxon>
    </lineage>
</organism>